<feature type="domain" description="Rab-GAP TBC" evidence="2">
    <location>
        <begin position="578"/>
        <end position="788"/>
    </location>
</feature>
<feature type="compositionally biased region" description="Basic residues" evidence="1">
    <location>
        <begin position="61"/>
        <end position="70"/>
    </location>
</feature>
<keyword evidence="4" id="KW-1185">Reference proteome</keyword>
<dbReference type="InterPro" id="IPR035969">
    <property type="entry name" value="Rab-GAP_TBC_sf"/>
</dbReference>
<reference evidence="3" key="1">
    <citation type="journal article" date="2020" name="Stud. Mycol.">
        <title>101 Dothideomycetes genomes: a test case for predicting lifestyles and emergence of pathogens.</title>
        <authorList>
            <person name="Haridas S."/>
            <person name="Albert R."/>
            <person name="Binder M."/>
            <person name="Bloem J."/>
            <person name="Labutti K."/>
            <person name="Salamov A."/>
            <person name="Andreopoulos B."/>
            <person name="Baker S."/>
            <person name="Barry K."/>
            <person name="Bills G."/>
            <person name="Bluhm B."/>
            <person name="Cannon C."/>
            <person name="Castanera R."/>
            <person name="Culley D."/>
            <person name="Daum C."/>
            <person name="Ezra D."/>
            <person name="Gonzalez J."/>
            <person name="Henrissat B."/>
            <person name="Kuo A."/>
            <person name="Liang C."/>
            <person name="Lipzen A."/>
            <person name="Lutzoni F."/>
            <person name="Magnuson J."/>
            <person name="Mondo S."/>
            <person name="Nolan M."/>
            <person name="Ohm R."/>
            <person name="Pangilinan J."/>
            <person name="Park H.-J."/>
            <person name="Ramirez L."/>
            <person name="Alfaro M."/>
            <person name="Sun H."/>
            <person name="Tritt A."/>
            <person name="Yoshinaga Y."/>
            <person name="Zwiers L.-H."/>
            <person name="Turgeon B."/>
            <person name="Goodwin S."/>
            <person name="Spatafora J."/>
            <person name="Crous P."/>
            <person name="Grigoriev I."/>
        </authorList>
    </citation>
    <scope>NUCLEOTIDE SEQUENCE</scope>
    <source>
        <strain evidence="3">CBS 279.74</strain>
    </source>
</reference>
<dbReference type="GO" id="GO:0031267">
    <property type="term" value="F:small GTPase binding"/>
    <property type="evidence" value="ECO:0007669"/>
    <property type="project" value="TreeGrafter"/>
</dbReference>
<proteinExistence type="predicted"/>
<dbReference type="EMBL" id="MU005769">
    <property type="protein sequence ID" value="KAF2710298.1"/>
    <property type="molecule type" value="Genomic_DNA"/>
</dbReference>
<dbReference type="Gene3D" id="1.10.472.80">
    <property type="entry name" value="Ypt/Rab-GAP domain of gyp1p, domain 3"/>
    <property type="match status" value="1"/>
</dbReference>
<feature type="region of interest" description="Disordered" evidence="1">
    <location>
        <begin position="180"/>
        <end position="212"/>
    </location>
</feature>
<dbReference type="Gene3D" id="1.10.8.270">
    <property type="entry name" value="putative rabgap domain of human tbc1 domain family member 14 like domains"/>
    <property type="match status" value="1"/>
</dbReference>
<feature type="compositionally biased region" description="Acidic residues" evidence="1">
    <location>
        <begin position="313"/>
        <end position="324"/>
    </location>
</feature>
<evidence type="ECO:0000313" key="3">
    <source>
        <dbReference type="EMBL" id="KAF2710298.1"/>
    </source>
</evidence>
<dbReference type="GO" id="GO:0005096">
    <property type="term" value="F:GTPase activator activity"/>
    <property type="evidence" value="ECO:0007669"/>
    <property type="project" value="TreeGrafter"/>
</dbReference>
<feature type="compositionally biased region" description="Low complexity" evidence="1">
    <location>
        <begin position="238"/>
        <end position="291"/>
    </location>
</feature>
<feature type="compositionally biased region" description="Basic and acidic residues" evidence="1">
    <location>
        <begin position="501"/>
        <end position="510"/>
    </location>
</feature>
<dbReference type="InterPro" id="IPR050302">
    <property type="entry name" value="Rab_GAP_TBC_domain"/>
</dbReference>
<gene>
    <name evidence="3" type="ORF">K504DRAFT_466718</name>
</gene>
<evidence type="ECO:0000259" key="2">
    <source>
        <dbReference type="PROSITE" id="PS50086"/>
    </source>
</evidence>
<dbReference type="Proteomes" id="UP000799428">
    <property type="component" value="Unassembled WGS sequence"/>
</dbReference>
<dbReference type="OrthoDB" id="289721at2759"/>
<dbReference type="SMART" id="SM00164">
    <property type="entry name" value="TBC"/>
    <property type="match status" value="1"/>
</dbReference>
<name>A0A6G1KBV9_9PLEO</name>
<feature type="compositionally biased region" description="Polar residues" evidence="1">
    <location>
        <begin position="180"/>
        <end position="190"/>
    </location>
</feature>
<dbReference type="Pfam" id="PF00566">
    <property type="entry name" value="RabGAP-TBC"/>
    <property type="match status" value="1"/>
</dbReference>
<dbReference type="PANTHER" id="PTHR47219">
    <property type="entry name" value="RAB GTPASE-ACTIVATING PROTEIN 1-LIKE"/>
    <property type="match status" value="1"/>
</dbReference>
<dbReference type="SUPFAM" id="SSF47923">
    <property type="entry name" value="Ypt/Rab-GAP domain of gyp1p"/>
    <property type="match status" value="2"/>
</dbReference>
<feature type="region of interest" description="Disordered" evidence="1">
    <location>
        <begin position="231"/>
        <end position="510"/>
    </location>
</feature>
<sequence>MPTTHFARQQHISPFGQEAGELYDVPYSHQSDDHLYIISEHDYIRSLIPSAVLRVKAPRNLHHHHHHHHQPPILSRRIASPTRPLRQTNKPPRPLMATLTYTADAHMAAPGSPPDLTNSKSSKSSSFHSSGLPDGMGHSDISHFEDINLDDIHGGPSSFHIPPSPSNRVLFEASRHVYPSSKTSHRSASQAHAPLHSFRDLTGNSRPRHPSLKGQVHNAIISQSQLNVAGRSVRRGFSSPSAPSLANASLTAPTRRSRSPSPSNLQSKPSSSPTRSLSPRSSTRRLSPAPSVGDNRRQSWQHTVRKTAKEREAECDDEDDELPDDAIIWNVPISPRPAQERSPAPSTCGSPPQSVYSPANSRPVSLRGDSSSKTSPTIPARHFSPGPLSPNLPTKENVPPAQGLVRQSTNTWETTYTGLDEDAKKVTEALEEYQTELESQQEIKRQLPSLSRSPSIEKPEPKSRTRSLPPLRKSDPLIDPLQPSAEKQKYLSRTRPSWLPPKDRKEEKKHLKEYQRMLARIEEADRLETQRQEAEAIAREQAERVKADYWNTLLLPNWATEMSNPESKGTHRKMWWNGIPNKLRGTIWQRAIGNDLEITENTFNIALEKANSQIKQVGEDAAFDGKVKTMIDNTRNVFPSLKMFAPASKSDEQGIEETEAQPLHQDLVDVCLAYSSYRSDVDTTAGVHHIAGLFLLNMSVHDTFSTICNLLNRALPLSFLVRDVNAMSNAYSTTLSALDKKCPMLATRLAEIRVEPRDYMDDMYSSLFCSRLSVDHAARIMDVYSIEGDKIGPRVMLGMLVYLEGSCYQGGVPEALDVLKEKKITESPDEFMGRVYEAGKISST</sequence>
<protein>
    <recommendedName>
        <fullName evidence="2">Rab-GAP TBC domain-containing protein</fullName>
    </recommendedName>
</protein>
<feature type="compositionally biased region" description="Polar residues" evidence="1">
    <location>
        <begin position="405"/>
        <end position="417"/>
    </location>
</feature>
<evidence type="ECO:0000256" key="1">
    <source>
        <dbReference type="SAM" id="MobiDB-lite"/>
    </source>
</evidence>
<feature type="compositionally biased region" description="Polar residues" evidence="1">
    <location>
        <begin position="344"/>
        <end position="377"/>
    </location>
</feature>
<accession>A0A6G1KBV9</accession>
<organism evidence="3 4">
    <name type="scientific">Pleomassaria siparia CBS 279.74</name>
    <dbReference type="NCBI Taxonomy" id="1314801"/>
    <lineage>
        <taxon>Eukaryota</taxon>
        <taxon>Fungi</taxon>
        <taxon>Dikarya</taxon>
        <taxon>Ascomycota</taxon>
        <taxon>Pezizomycotina</taxon>
        <taxon>Dothideomycetes</taxon>
        <taxon>Pleosporomycetidae</taxon>
        <taxon>Pleosporales</taxon>
        <taxon>Pleomassariaceae</taxon>
        <taxon>Pleomassaria</taxon>
    </lineage>
</organism>
<dbReference type="Gene3D" id="1.10.10.750">
    <property type="entry name" value="Ypt/Rab-GAP domain of gyp1p, domain 1"/>
    <property type="match status" value="1"/>
</dbReference>
<dbReference type="PROSITE" id="PS50086">
    <property type="entry name" value="TBC_RABGAP"/>
    <property type="match status" value="1"/>
</dbReference>
<feature type="compositionally biased region" description="Low complexity" evidence="1">
    <location>
        <begin position="119"/>
        <end position="130"/>
    </location>
</feature>
<dbReference type="InterPro" id="IPR000195">
    <property type="entry name" value="Rab-GAP-TBC_dom"/>
</dbReference>
<feature type="region of interest" description="Disordered" evidence="1">
    <location>
        <begin position="61"/>
        <end position="94"/>
    </location>
</feature>
<feature type="region of interest" description="Disordered" evidence="1">
    <location>
        <begin position="106"/>
        <end position="142"/>
    </location>
</feature>
<dbReference type="PANTHER" id="PTHR47219:SF9">
    <property type="entry name" value="GTPASE ACTIVATING PROTEIN AND CENTROSOME-ASSOCIATED, ISOFORM B"/>
    <property type="match status" value="1"/>
</dbReference>
<evidence type="ECO:0000313" key="4">
    <source>
        <dbReference type="Proteomes" id="UP000799428"/>
    </source>
</evidence>
<dbReference type="AlphaFoldDB" id="A0A6G1KBV9"/>